<dbReference type="PANTHER" id="PTHR30329:SF21">
    <property type="entry name" value="LIPOPROTEIN YIAD-RELATED"/>
    <property type="match status" value="1"/>
</dbReference>
<gene>
    <name evidence="3" type="ORF">ACFOET_19360</name>
</gene>
<evidence type="ECO:0000313" key="3">
    <source>
        <dbReference type="EMBL" id="MFC3199785.1"/>
    </source>
</evidence>
<dbReference type="Proteomes" id="UP001595526">
    <property type="component" value="Unassembled WGS sequence"/>
</dbReference>
<keyword evidence="4" id="KW-1185">Reference proteome</keyword>
<dbReference type="SUPFAM" id="SSF103088">
    <property type="entry name" value="OmpA-like"/>
    <property type="match status" value="1"/>
</dbReference>
<dbReference type="InterPro" id="IPR050330">
    <property type="entry name" value="Bact_OuterMem_StrucFunc"/>
</dbReference>
<proteinExistence type="predicted"/>
<dbReference type="PROSITE" id="PS51123">
    <property type="entry name" value="OMPA_2"/>
    <property type="match status" value="1"/>
</dbReference>
<evidence type="ECO:0000313" key="4">
    <source>
        <dbReference type="Proteomes" id="UP001595526"/>
    </source>
</evidence>
<evidence type="ECO:0000259" key="2">
    <source>
        <dbReference type="PROSITE" id="PS51123"/>
    </source>
</evidence>
<accession>A0ABV7JNW3</accession>
<dbReference type="InterPro" id="IPR006665">
    <property type="entry name" value="OmpA-like"/>
</dbReference>
<dbReference type="InterPro" id="IPR036737">
    <property type="entry name" value="OmpA-like_sf"/>
</dbReference>
<dbReference type="PANTHER" id="PTHR30329">
    <property type="entry name" value="STATOR ELEMENT OF FLAGELLAR MOTOR COMPLEX"/>
    <property type="match status" value="1"/>
</dbReference>
<name>A0ABV7JNW3_9SPHI</name>
<organism evidence="3 4">
    <name type="scientific">Parapedobacter deserti</name>
    <dbReference type="NCBI Taxonomy" id="1912957"/>
    <lineage>
        <taxon>Bacteria</taxon>
        <taxon>Pseudomonadati</taxon>
        <taxon>Bacteroidota</taxon>
        <taxon>Sphingobacteriia</taxon>
        <taxon>Sphingobacteriales</taxon>
        <taxon>Sphingobacteriaceae</taxon>
        <taxon>Parapedobacter</taxon>
    </lineage>
</organism>
<reference evidence="4" key="1">
    <citation type="journal article" date="2019" name="Int. J. Syst. Evol. Microbiol.">
        <title>The Global Catalogue of Microorganisms (GCM) 10K type strain sequencing project: providing services to taxonomists for standard genome sequencing and annotation.</title>
        <authorList>
            <consortium name="The Broad Institute Genomics Platform"/>
            <consortium name="The Broad Institute Genome Sequencing Center for Infectious Disease"/>
            <person name="Wu L."/>
            <person name="Ma J."/>
        </authorList>
    </citation>
    <scope>NUCLEOTIDE SEQUENCE [LARGE SCALE GENOMIC DNA]</scope>
    <source>
        <strain evidence="4">KCTC 52416</strain>
    </source>
</reference>
<sequence length="79" mass="8805">MSAHADSRGSADYNMKLTQRRADSAVAYLVSMGIAKDRLVARGYGATKLANHCAKGVECTEEEHQWNRRVEFFVIGDNE</sequence>
<dbReference type="CDD" id="cd07185">
    <property type="entry name" value="OmpA_C-like"/>
    <property type="match status" value="1"/>
</dbReference>
<comment type="caution">
    <text evidence="3">The sequence shown here is derived from an EMBL/GenBank/DDBJ whole genome shotgun (WGS) entry which is preliminary data.</text>
</comment>
<protein>
    <submittedName>
        <fullName evidence="3">OmpA family protein</fullName>
    </submittedName>
</protein>
<dbReference type="Gene3D" id="3.30.1330.60">
    <property type="entry name" value="OmpA-like domain"/>
    <property type="match status" value="1"/>
</dbReference>
<keyword evidence="1" id="KW-0472">Membrane</keyword>
<dbReference type="EMBL" id="JBHRTA010000060">
    <property type="protein sequence ID" value="MFC3199785.1"/>
    <property type="molecule type" value="Genomic_DNA"/>
</dbReference>
<feature type="domain" description="OmpA-like" evidence="2">
    <location>
        <begin position="1"/>
        <end position="78"/>
    </location>
</feature>
<evidence type="ECO:0000256" key="1">
    <source>
        <dbReference type="PROSITE-ProRule" id="PRU00473"/>
    </source>
</evidence>
<dbReference type="Pfam" id="PF00691">
    <property type="entry name" value="OmpA"/>
    <property type="match status" value="1"/>
</dbReference>